<sequence>MRFTIDGEPFEIDRHAAAARIREIVPEPVQTHWVDVDGVRFPIKQALEAAFGLRRSRFTSHTARSALGRLGFTTGTSAGVSSTRTIPGGAPTKVPLRSTRGQPTAPVSAEQAGVAFSALVTFLRSGPLTTGVSTLEYRLLGAGRDSAAAVTATAGLTEDLLQAALIVRRDVGRVSDVIHAAVISLALPVILEEGETVVNRPSLGPGNDPSRPYDLETDRRIAEFKVALWSGGDMMRRRTLTADLVHLALDESGRRPELWVAGDEPIRFLRTSAMTVDKLLSRSSQRLRDRYHERYGSGAIPMRSFTTDQAGHVCLRNLADVLPVVASALL</sequence>
<dbReference type="EMBL" id="JAENHP010000032">
    <property type="protein sequence ID" value="MBM2623157.1"/>
    <property type="molecule type" value="Genomic_DNA"/>
</dbReference>
<protein>
    <submittedName>
        <fullName evidence="2">Uncharacterized protein</fullName>
    </submittedName>
</protein>
<reference evidence="2 3" key="1">
    <citation type="submission" date="2021-01" db="EMBL/GenBank/DDBJ databases">
        <title>Actinoplanes sp. nov. LDG1-06 isolated from lichen.</title>
        <authorList>
            <person name="Saeng-In P."/>
            <person name="Phongsopitanun W."/>
            <person name="Kanchanasin P."/>
            <person name="Yuki M."/>
            <person name="Kudo T."/>
            <person name="Ohkuma M."/>
            <person name="Tanasupawat S."/>
        </authorList>
    </citation>
    <scope>NUCLEOTIDE SEQUENCE [LARGE SCALE GENOMIC DNA]</scope>
    <source>
        <strain evidence="2 3">LDG1-06</strain>
    </source>
</reference>
<gene>
    <name evidence="2" type="ORF">JIG36_47440</name>
</gene>
<dbReference type="Proteomes" id="UP000632138">
    <property type="component" value="Unassembled WGS sequence"/>
</dbReference>
<comment type="caution">
    <text evidence="2">The sequence shown here is derived from an EMBL/GenBank/DDBJ whole genome shotgun (WGS) entry which is preliminary data.</text>
</comment>
<accession>A0ABS2ATH6</accession>
<evidence type="ECO:0000256" key="1">
    <source>
        <dbReference type="SAM" id="MobiDB-lite"/>
    </source>
</evidence>
<name>A0ABS2ATH6_9ACTN</name>
<evidence type="ECO:0000313" key="2">
    <source>
        <dbReference type="EMBL" id="MBM2623157.1"/>
    </source>
</evidence>
<proteinExistence type="predicted"/>
<feature type="region of interest" description="Disordered" evidence="1">
    <location>
        <begin position="78"/>
        <end position="104"/>
    </location>
</feature>
<keyword evidence="3" id="KW-1185">Reference proteome</keyword>
<evidence type="ECO:0000313" key="3">
    <source>
        <dbReference type="Proteomes" id="UP000632138"/>
    </source>
</evidence>
<organism evidence="2 3">
    <name type="scientific">Paractinoplanes ovalisporus</name>
    <dbReference type="NCBI Taxonomy" id="2810368"/>
    <lineage>
        <taxon>Bacteria</taxon>
        <taxon>Bacillati</taxon>
        <taxon>Actinomycetota</taxon>
        <taxon>Actinomycetes</taxon>
        <taxon>Micromonosporales</taxon>
        <taxon>Micromonosporaceae</taxon>
        <taxon>Paractinoplanes</taxon>
    </lineage>
</organism>
<dbReference type="RefSeq" id="WP_203383508.1">
    <property type="nucleotide sequence ID" value="NZ_JAENHP010000032.1"/>
</dbReference>